<organism evidence="2 3">
    <name type="scientific">Channa argus</name>
    <name type="common">Northern snakehead</name>
    <name type="synonym">Ophicephalus argus</name>
    <dbReference type="NCBI Taxonomy" id="215402"/>
    <lineage>
        <taxon>Eukaryota</taxon>
        <taxon>Metazoa</taxon>
        <taxon>Chordata</taxon>
        <taxon>Craniata</taxon>
        <taxon>Vertebrata</taxon>
        <taxon>Euteleostomi</taxon>
        <taxon>Actinopterygii</taxon>
        <taxon>Neopterygii</taxon>
        <taxon>Teleostei</taxon>
        <taxon>Neoteleostei</taxon>
        <taxon>Acanthomorphata</taxon>
        <taxon>Anabantaria</taxon>
        <taxon>Anabantiformes</taxon>
        <taxon>Channoidei</taxon>
        <taxon>Channidae</taxon>
        <taxon>Channa</taxon>
    </lineage>
</organism>
<reference evidence="2 3" key="1">
    <citation type="submission" date="2019-02" db="EMBL/GenBank/DDBJ databases">
        <title>Opniocepnalus argus genome.</title>
        <authorList>
            <person name="Zhou C."/>
            <person name="Xiao S."/>
        </authorList>
    </citation>
    <scope>NUCLEOTIDE SEQUENCE [LARGE SCALE GENOMIC DNA]</scope>
    <source>
        <strain evidence="2">OARG1902GOOAL</strain>
        <tissue evidence="2">Muscle</tissue>
    </source>
</reference>
<proteinExistence type="predicted"/>
<evidence type="ECO:0000313" key="3">
    <source>
        <dbReference type="Proteomes" id="UP000503349"/>
    </source>
</evidence>
<dbReference type="EMBL" id="CM015720">
    <property type="protein sequence ID" value="KAF3693736.1"/>
    <property type="molecule type" value="Genomic_DNA"/>
</dbReference>
<gene>
    <name evidence="2" type="ORF">EXN66_Car009412</name>
</gene>
<evidence type="ECO:0000256" key="1">
    <source>
        <dbReference type="SAM" id="MobiDB-lite"/>
    </source>
</evidence>
<reference evidence="3" key="2">
    <citation type="submission" date="2019-02" db="EMBL/GenBank/DDBJ databases">
        <title>Opniocepnalus argus Var Kimnra genome.</title>
        <authorList>
            <person name="Zhou C."/>
            <person name="Xiao S."/>
        </authorList>
    </citation>
    <scope>NUCLEOTIDE SEQUENCE [LARGE SCALE GENOMIC DNA]</scope>
</reference>
<dbReference type="AlphaFoldDB" id="A0A6G1PUS5"/>
<sequence length="63" mass="7174">MTSLTVETLHSTSSKVDSGPLPSSSRLWDPDFQRKCKIDYQNITLDHSAAVQYFLSLAQVRRF</sequence>
<name>A0A6G1PUS5_CHAAH</name>
<protein>
    <submittedName>
        <fullName evidence="2">Uncharacterized protein</fullName>
    </submittedName>
</protein>
<evidence type="ECO:0000313" key="2">
    <source>
        <dbReference type="EMBL" id="KAF3693736.1"/>
    </source>
</evidence>
<dbReference type="Proteomes" id="UP000503349">
    <property type="component" value="Chromosome 9"/>
</dbReference>
<keyword evidence="3" id="KW-1185">Reference proteome</keyword>
<accession>A0A6G1PUS5</accession>
<feature type="region of interest" description="Disordered" evidence="1">
    <location>
        <begin position="1"/>
        <end position="24"/>
    </location>
</feature>